<evidence type="ECO:0000256" key="7">
    <source>
        <dbReference type="SAM" id="SignalP"/>
    </source>
</evidence>
<dbReference type="PROSITE" id="PS00136">
    <property type="entry name" value="SUBTILASE_ASP"/>
    <property type="match status" value="1"/>
</dbReference>
<dbReference type="PRINTS" id="PR00723">
    <property type="entry name" value="SUBTILISIN"/>
</dbReference>
<dbReference type="SUPFAM" id="SSF52743">
    <property type="entry name" value="Subtilisin-like"/>
    <property type="match status" value="1"/>
</dbReference>
<evidence type="ECO:0000256" key="6">
    <source>
        <dbReference type="RuleBase" id="RU003355"/>
    </source>
</evidence>
<keyword evidence="11" id="KW-1185">Reference proteome</keyword>
<evidence type="ECO:0000256" key="4">
    <source>
        <dbReference type="PIRSR" id="PIRSR615500-1"/>
    </source>
</evidence>
<dbReference type="PANTHER" id="PTHR42884:SF14">
    <property type="entry name" value="NEUROENDOCRINE CONVERTASE 1"/>
    <property type="match status" value="1"/>
</dbReference>
<name>A0A2S7IEW0_9BACT</name>
<accession>A0A2S7IEW0</accession>
<feature type="active site" description="Charge relay system" evidence="4 5">
    <location>
        <position position="474"/>
    </location>
</feature>
<reference evidence="11" key="1">
    <citation type="submission" date="2018-02" db="EMBL/GenBank/DDBJ databases">
        <title>Genome sequencing of Solimonas sp. HR-BB.</title>
        <authorList>
            <person name="Lee Y."/>
            <person name="Jeon C.O."/>
        </authorList>
    </citation>
    <scope>NUCLEOTIDE SEQUENCE [LARGE SCALE GENOMIC DNA]</scope>
    <source>
        <strain evidence="11">HR-U</strain>
    </source>
</reference>
<feature type="active site" description="Charge relay system" evidence="4 5">
    <location>
        <position position="230"/>
    </location>
</feature>
<comment type="similarity">
    <text evidence="5 6">Belongs to the peptidase S8 family.</text>
</comment>
<dbReference type="Pfam" id="PF00082">
    <property type="entry name" value="Peptidase_S8"/>
    <property type="match status" value="1"/>
</dbReference>
<dbReference type="InterPro" id="IPR026444">
    <property type="entry name" value="Secre_tail"/>
</dbReference>
<feature type="active site" description="Charge relay system" evidence="4 5">
    <location>
        <position position="281"/>
    </location>
</feature>
<evidence type="ECO:0000256" key="5">
    <source>
        <dbReference type="PROSITE-ProRule" id="PRU01240"/>
    </source>
</evidence>
<comment type="caution">
    <text evidence="10">The sequence shown here is derived from an EMBL/GenBank/DDBJ whole genome shotgun (WGS) entry which is preliminary data.</text>
</comment>
<dbReference type="Gene3D" id="3.40.50.200">
    <property type="entry name" value="Peptidase S8/S53 domain"/>
    <property type="match status" value="1"/>
</dbReference>
<dbReference type="GO" id="GO:0004252">
    <property type="term" value="F:serine-type endopeptidase activity"/>
    <property type="evidence" value="ECO:0007669"/>
    <property type="project" value="UniProtKB-UniRule"/>
</dbReference>
<gene>
    <name evidence="10" type="ORF">C5O19_25130</name>
</gene>
<keyword evidence="7" id="KW-0732">Signal</keyword>
<dbReference type="Pfam" id="PF18962">
    <property type="entry name" value="Por_Secre_tail"/>
    <property type="match status" value="1"/>
</dbReference>
<dbReference type="Proteomes" id="UP000239590">
    <property type="component" value="Unassembled WGS sequence"/>
</dbReference>
<proteinExistence type="inferred from homology"/>
<feature type="chain" id="PRO_5015633886" description="Peptidase S8/S53 domain-containing protein" evidence="7">
    <location>
        <begin position="24"/>
        <end position="813"/>
    </location>
</feature>
<keyword evidence="2 5" id="KW-0378">Hydrolase</keyword>
<evidence type="ECO:0000256" key="1">
    <source>
        <dbReference type="ARBA" id="ARBA00022670"/>
    </source>
</evidence>
<evidence type="ECO:0000313" key="11">
    <source>
        <dbReference type="Proteomes" id="UP000239590"/>
    </source>
</evidence>
<dbReference type="GO" id="GO:0016485">
    <property type="term" value="P:protein processing"/>
    <property type="evidence" value="ECO:0007669"/>
    <property type="project" value="TreeGrafter"/>
</dbReference>
<dbReference type="RefSeq" id="WP_104716129.1">
    <property type="nucleotide sequence ID" value="NZ_PTRA01000010.1"/>
</dbReference>
<evidence type="ECO:0000256" key="3">
    <source>
        <dbReference type="ARBA" id="ARBA00022825"/>
    </source>
</evidence>
<evidence type="ECO:0000259" key="9">
    <source>
        <dbReference type="Pfam" id="PF18962"/>
    </source>
</evidence>
<keyword evidence="1 5" id="KW-0645">Protease</keyword>
<evidence type="ECO:0008006" key="12">
    <source>
        <dbReference type="Google" id="ProtNLM"/>
    </source>
</evidence>
<evidence type="ECO:0000256" key="2">
    <source>
        <dbReference type="ARBA" id="ARBA00022801"/>
    </source>
</evidence>
<dbReference type="AlphaFoldDB" id="A0A2S7IEW0"/>
<keyword evidence="3 5" id="KW-0720">Serine protease</keyword>
<dbReference type="InterPro" id="IPR022398">
    <property type="entry name" value="Peptidase_S8_His-AS"/>
</dbReference>
<dbReference type="InterPro" id="IPR023828">
    <property type="entry name" value="Peptidase_S8_Ser-AS"/>
</dbReference>
<dbReference type="PROSITE" id="PS00137">
    <property type="entry name" value="SUBTILASE_HIS"/>
    <property type="match status" value="1"/>
</dbReference>
<organism evidence="10 11">
    <name type="scientific">Siphonobacter curvatus</name>
    <dbReference type="NCBI Taxonomy" id="2094562"/>
    <lineage>
        <taxon>Bacteria</taxon>
        <taxon>Pseudomonadati</taxon>
        <taxon>Bacteroidota</taxon>
        <taxon>Cytophagia</taxon>
        <taxon>Cytophagales</taxon>
        <taxon>Cytophagaceae</taxon>
        <taxon>Siphonobacter</taxon>
    </lineage>
</organism>
<dbReference type="InterPro" id="IPR015500">
    <property type="entry name" value="Peptidase_S8_subtilisin-rel"/>
</dbReference>
<sequence length="813" mass="88564">MKKKTSTLTIVLILISICSSSFAQEIFMWAGKKKVILKPDSSIILAKVAKGASINDLSKKIINNPASSDYREISIGGVPFVIYKQTSSTGKLSLTKTEADFSIPLFYANGEPMYFNGKLMLMPKKGVSIERIVKFTNNQILLTGNTPTQTYFCRVTDIDQLFNISNNLHESGLVEWCVPSYLARITSNYIPSDDRFPDQYYLHQANNIDINAPEAWDITRGCGIRVAVIDDGVEDHPELGSRLLQGFTPLDPNGFGRPFGVCFDRNTPDPFDPNRFLRVGHGMACTGIIAAAHDNGGVAGIAPNSLIYPVNIFRGGETPEEIVLGINNAWRENAGNADIISCSWGFNQQDAFHPGIAQEITNARTQGRRRNGVTLGCIVIFSSGNSNLNFSGVLFPGNVDGVITVGAIEFNGNIHGYSSRGPQMDLVACSGADMGRLDLGDNCIIPNGDIRTIDRPGANGYSNDGFFNLFNGTSAAAPQVSGVAALMLSLNPNLTETQVRTLLQQTAVDMGNPGFDNTFGFGRVNARAALEAVMASMFPTNSVACSNATFSLPAGYSGATWITSSNLQITGGQNSTSISVSSATTNEAEEGWIQVTANSSCGSVTIRKSVWVGRPRFGEVTMAGSYLTPYFPNTICQNQNRQLQAGNMIGATGGNYSFTSNTSNAYFWNPTTTSVNFNSGYLNGSFHIRYTATNSCGSTWREFPFTVSCASYLAYKVYPNPASDKISVEFEQSEEDKLLPESIELYQEERITTSKPVRSISLKEEVNKLQVEATNSIYFDVKDLPRGRYVLRITKEKEEDKSKQIDALHIILN</sequence>
<dbReference type="InterPro" id="IPR023827">
    <property type="entry name" value="Peptidase_S8_Asp-AS"/>
</dbReference>
<dbReference type="OrthoDB" id="9798386at2"/>
<dbReference type="PANTHER" id="PTHR42884">
    <property type="entry name" value="PROPROTEIN CONVERTASE SUBTILISIN/KEXIN-RELATED"/>
    <property type="match status" value="1"/>
</dbReference>
<dbReference type="GO" id="GO:0016020">
    <property type="term" value="C:membrane"/>
    <property type="evidence" value="ECO:0007669"/>
    <property type="project" value="TreeGrafter"/>
</dbReference>
<evidence type="ECO:0000259" key="8">
    <source>
        <dbReference type="Pfam" id="PF00082"/>
    </source>
</evidence>
<feature type="signal peptide" evidence="7">
    <location>
        <begin position="1"/>
        <end position="23"/>
    </location>
</feature>
<dbReference type="InterPro" id="IPR036852">
    <property type="entry name" value="Peptidase_S8/S53_dom_sf"/>
</dbReference>
<dbReference type="PROSITE" id="PS51892">
    <property type="entry name" value="SUBTILASE"/>
    <property type="match status" value="1"/>
</dbReference>
<protein>
    <recommendedName>
        <fullName evidence="12">Peptidase S8/S53 domain-containing protein</fullName>
    </recommendedName>
</protein>
<feature type="domain" description="Peptidase S8/S53" evidence="8">
    <location>
        <begin position="223"/>
        <end position="522"/>
    </location>
</feature>
<dbReference type="PROSITE" id="PS00138">
    <property type="entry name" value="SUBTILASE_SER"/>
    <property type="match status" value="1"/>
</dbReference>
<evidence type="ECO:0000313" key="10">
    <source>
        <dbReference type="EMBL" id="PQA53215.1"/>
    </source>
</evidence>
<dbReference type="EMBL" id="PTRA01000010">
    <property type="protein sequence ID" value="PQA53215.1"/>
    <property type="molecule type" value="Genomic_DNA"/>
</dbReference>
<feature type="domain" description="Secretion system C-terminal sorting" evidence="9">
    <location>
        <begin position="717"/>
        <end position="804"/>
    </location>
</feature>
<dbReference type="InterPro" id="IPR000209">
    <property type="entry name" value="Peptidase_S8/S53_dom"/>
</dbReference>